<dbReference type="CDD" id="cd01106">
    <property type="entry name" value="HTH_TipAL-Mta"/>
    <property type="match status" value="1"/>
</dbReference>
<evidence type="ECO:0000313" key="5">
    <source>
        <dbReference type="EMBL" id="MEC0484493.1"/>
    </source>
</evidence>
<evidence type="ECO:0000256" key="2">
    <source>
        <dbReference type="SAM" id="Coils"/>
    </source>
</evidence>
<dbReference type="PANTHER" id="PTHR30204:SF96">
    <property type="entry name" value="CHROMOSOME-ANCHORING PROTEIN RACA"/>
    <property type="match status" value="1"/>
</dbReference>
<dbReference type="STRING" id="1664069.BGLY_0276"/>
<dbReference type="InterPro" id="IPR012925">
    <property type="entry name" value="TipAS_dom"/>
</dbReference>
<keyword evidence="1" id="KW-0238">DNA-binding</keyword>
<dbReference type="Gene3D" id="1.10.1660.10">
    <property type="match status" value="1"/>
</dbReference>
<dbReference type="SMART" id="SM00422">
    <property type="entry name" value="HTH_MERR"/>
    <property type="match status" value="1"/>
</dbReference>
<evidence type="ECO:0000313" key="6">
    <source>
        <dbReference type="Proteomes" id="UP000036168"/>
    </source>
</evidence>
<dbReference type="Proteomes" id="UP000036168">
    <property type="component" value="Unassembled WGS sequence"/>
</dbReference>
<dbReference type="Proteomes" id="UP001341297">
    <property type="component" value="Unassembled WGS sequence"/>
</dbReference>
<dbReference type="RefSeq" id="WP_048354495.1">
    <property type="nucleotide sequence ID" value="NZ_CP023481.1"/>
</dbReference>
<reference evidence="4 6" key="1">
    <citation type="journal article" date="2015" name="Int. J. Syst. Evol. Microbiol.">
        <title>Bacillus glycinifermentans sp. nov., isolated from fermented soybean paste.</title>
        <authorList>
            <person name="Kim S.J."/>
            <person name="Dunlap C.A."/>
            <person name="Kwon S.W."/>
            <person name="Rooney A.P."/>
        </authorList>
    </citation>
    <scope>NUCLEOTIDE SEQUENCE [LARGE SCALE GENOMIC DNA]</scope>
    <source>
        <strain evidence="4 6">GO-13</strain>
    </source>
</reference>
<dbReference type="GO" id="GO:0003677">
    <property type="term" value="F:DNA binding"/>
    <property type="evidence" value="ECO:0007669"/>
    <property type="project" value="UniProtKB-KW"/>
</dbReference>
<evidence type="ECO:0000256" key="1">
    <source>
        <dbReference type="ARBA" id="ARBA00023125"/>
    </source>
</evidence>
<dbReference type="InterPro" id="IPR047057">
    <property type="entry name" value="MerR_fam"/>
</dbReference>
<dbReference type="GO" id="GO:0003700">
    <property type="term" value="F:DNA-binding transcription factor activity"/>
    <property type="evidence" value="ECO:0007669"/>
    <property type="project" value="InterPro"/>
</dbReference>
<evidence type="ECO:0000313" key="4">
    <source>
        <dbReference type="EMBL" id="KRT95627.1"/>
    </source>
</evidence>
<feature type="coiled-coil region" evidence="2">
    <location>
        <begin position="83"/>
        <end position="117"/>
    </location>
</feature>
<reference evidence="4" key="2">
    <citation type="submission" date="2015-10" db="EMBL/GenBank/DDBJ databases">
        <authorList>
            <person name="Gilbert D.G."/>
        </authorList>
    </citation>
    <scope>NUCLEOTIDE SEQUENCE</scope>
    <source>
        <strain evidence="4">GO-13</strain>
    </source>
</reference>
<organism evidence="4 6">
    <name type="scientific">Bacillus glycinifermentans</name>
    <dbReference type="NCBI Taxonomy" id="1664069"/>
    <lineage>
        <taxon>Bacteria</taxon>
        <taxon>Bacillati</taxon>
        <taxon>Bacillota</taxon>
        <taxon>Bacilli</taxon>
        <taxon>Bacillales</taxon>
        <taxon>Bacillaceae</taxon>
        <taxon>Bacillus</taxon>
    </lineage>
</organism>
<keyword evidence="2" id="KW-0175">Coiled coil</keyword>
<dbReference type="Pfam" id="PF07739">
    <property type="entry name" value="TipAS"/>
    <property type="match status" value="1"/>
</dbReference>
<dbReference type="PROSITE" id="PS50937">
    <property type="entry name" value="HTH_MERR_2"/>
    <property type="match status" value="1"/>
</dbReference>
<evidence type="ECO:0000313" key="7">
    <source>
        <dbReference type="Proteomes" id="UP001341297"/>
    </source>
</evidence>
<accession>A0A0J6EAE2</accession>
<dbReference type="EMBL" id="JARRTL010000007">
    <property type="protein sequence ID" value="MEC0484493.1"/>
    <property type="molecule type" value="Genomic_DNA"/>
</dbReference>
<comment type="caution">
    <text evidence="4">The sequence shown here is derived from an EMBL/GenBank/DDBJ whole genome shotgun (WGS) entry which is preliminary data.</text>
</comment>
<dbReference type="PATRIC" id="fig|1664069.3.peg.5113"/>
<protein>
    <submittedName>
        <fullName evidence="4">MerR family transcriptional regulator</fullName>
    </submittedName>
</protein>
<accession>A0A0J6EDX9</accession>
<proteinExistence type="predicted"/>
<dbReference type="SUPFAM" id="SSF46955">
    <property type="entry name" value="Putative DNA-binding domain"/>
    <property type="match status" value="1"/>
</dbReference>
<dbReference type="InterPro" id="IPR009061">
    <property type="entry name" value="DNA-bd_dom_put_sf"/>
</dbReference>
<dbReference type="EMBL" id="LECW02000001">
    <property type="protein sequence ID" value="KRT95627.1"/>
    <property type="molecule type" value="Genomic_DNA"/>
</dbReference>
<name>A0A0J6EDX9_9BACI</name>
<dbReference type="AlphaFoldDB" id="A0A0J6EDX9"/>
<dbReference type="Gene3D" id="6.10.250.360">
    <property type="match status" value="1"/>
</dbReference>
<dbReference type="InterPro" id="IPR000551">
    <property type="entry name" value="MerR-type_HTH_dom"/>
</dbReference>
<feature type="domain" description="HTH merR-type" evidence="3">
    <location>
        <begin position="6"/>
        <end position="75"/>
    </location>
</feature>
<keyword evidence="7" id="KW-1185">Reference proteome</keyword>
<dbReference type="OrthoDB" id="1894615at2"/>
<dbReference type="PANTHER" id="PTHR30204">
    <property type="entry name" value="REDOX-CYCLING DRUG-SENSING TRANSCRIPTIONAL ACTIVATOR SOXR"/>
    <property type="match status" value="1"/>
</dbReference>
<dbReference type="Pfam" id="PF13411">
    <property type="entry name" value="MerR_1"/>
    <property type="match status" value="1"/>
</dbReference>
<evidence type="ECO:0000259" key="3">
    <source>
        <dbReference type="PROSITE" id="PS50937"/>
    </source>
</evidence>
<gene>
    <name evidence="4" type="ORF">AB447_200500</name>
    <name evidence="5" type="ORF">P8828_06460</name>
</gene>
<reference evidence="5 7" key="3">
    <citation type="submission" date="2023-03" db="EMBL/GenBank/DDBJ databases">
        <title>Agriculturally important microbes genome sequencing.</title>
        <authorList>
            <person name="Dunlap C."/>
        </authorList>
    </citation>
    <scope>NUCLEOTIDE SEQUENCE [LARGE SCALE GENOMIC DNA]</scope>
    <source>
        <strain evidence="5 7">CBP-3203</strain>
    </source>
</reference>
<sequence>MEKDQYYTIGAFSEKTGTSIRALHYYDEIGLLKPEKHPSSGHRLYTDQDEMTLHKITCFKFLGYSLEQIARLMSDSSFDISLIETLHNQKKELEGKKEHIETALKAVNRMIGLLEEEKEIDGAIFMSLINSIQTEKDQREWLEQNMPEGAADRLFNKPEEVMASLDKSFIQLAKQVKRLAGKPVDDPEVQEMADRHMKMSLQFVGEDVLAAFGSVDTAETEKFVNQIPSPYTKEEEEWLERVFEYYMLHNEKYPFRQ</sequence>